<evidence type="ECO:0000256" key="3">
    <source>
        <dbReference type="ARBA" id="ARBA00023004"/>
    </source>
</evidence>
<dbReference type="AlphaFoldDB" id="A1ZV55"/>
<dbReference type="Gene3D" id="2.102.10.10">
    <property type="entry name" value="Rieske [2Fe-2S] iron-sulphur domain"/>
    <property type="match status" value="1"/>
</dbReference>
<dbReference type="GO" id="GO:0046872">
    <property type="term" value="F:metal ion binding"/>
    <property type="evidence" value="ECO:0007669"/>
    <property type="project" value="UniProtKB-KW"/>
</dbReference>
<comment type="caution">
    <text evidence="8">The sequence shown here is derived from an EMBL/GenBank/DDBJ whole genome shotgun (WGS) entry which is preliminary data.</text>
</comment>
<keyword evidence="3" id="KW-0408">Iron</keyword>
<organism evidence="8 9">
    <name type="scientific">Microscilla marina ATCC 23134</name>
    <dbReference type="NCBI Taxonomy" id="313606"/>
    <lineage>
        <taxon>Bacteria</taxon>
        <taxon>Pseudomonadati</taxon>
        <taxon>Bacteroidota</taxon>
        <taxon>Cytophagia</taxon>
        <taxon>Cytophagales</taxon>
        <taxon>Microscillaceae</taxon>
        <taxon>Microscilla</taxon>
    </lineage>
</organism>
<evidence type="ECO:0000313" key="8">
    <source>
        <dbReference type="EMBL" id="EAY25711.1"/>
    </source>
</evidence>
<dbReference type="GO" id="GO:0051537">
    <property type="term" value="F:2 iron, 2 sulfur cluster binding"/>
    <property type="evidence" value="ECO:0007669"/>
    <property type="project" value="UniProtKB-KW"/>
</dbReference>
<evidence type="ECO:0000259" key="7">
    <source>
        <dbReference type="PROSITE" id="PS51296"/>
    </source>
</evidence>
<proteinExistence type="inferred from homology"/>
<dbReference type="PROSITE" id="PS51296">
    <property type="entry name" value="RIESKE"/>
    <property type="match status" value="1"/>
</dbReference>
<keyword evidence="2" id="KW-0479">Metal-binding</keyword>
<evidence type="ECO:0000256" key="5">
    <source>
        <dbReference type="ARBA" id="ARBA00034078"/>
    </source>
</evidence>
<accession>A1ZV55</accession>
<evidence type="ECO:0000256" key="2">
    <source>
        <dbReference type="ARBA" id="ARBA00022723"/>
    </source>
</evidence>
<keyword evidence="4" id="KW-0411">Iron-sulfur</keyword>
<protein>
    <submittedName>
        <fullName evidence="8">Rieske (2Fe-2S) domain protein</fullName>
    </submittedName>
</protein>
<dbReference type="PANTHER" id="PTHR21496:SF0">
    <property type="entry name" value="RIESKE DOMAIN-CONTAINING PROTEIN"/>
    <property type="match status" value="1"/>
</dbReference>
<dbReference type="Proteomes" id="UP000004095">
    <property type="component" value="Unassembled WGS sequence"/>
</dbReference>
<feature type="domain" description="Rieske" evidence="7">
    <location>
        <begin position="41"/>
        <end position="136"/>
    </location>
</feature>
<sequence length="152" mass="17766">MFKIRLYLYFATTVYGSNVQLLIDKTMAQKKLKWYKLFENWEEAKKQVPLNSLKKVRIGSKTICLAHTKEGFFVVDNECTHMRASLTAGRLNDFNEVICPWHDYRFCLKTGEEKSGKNARPLLTHKLEKTTDGIKLGVYEDEKPSEKDEFSY</sequence>
<reference evidence="8 9" key="1">
    <citation type="submission" date="2007-01" db="EMBL/GenBank/DDBJ databases">
        <authorList>
            <person name="Haygood M."/>
            <person name="Podell S."/>
            <person name="Anderson C."/>
            <person name="Hopkinson B."/>
            <person name="Roe K."/>
            <person name="Barbeau K."/>
            <person name="Gaasterland T."/>
            <person name="Ferriera S."/>
            <person name="Johnson J."/>
            <person name="Kravitz S."/>
            <person name="Beeson K."/>
            <person name="Sutton G."/>
            <person name="Rogers Y.-H."/>
            <person name="Friedman R."/>
            <person name="Frazier M."/>
            <person name="Venter J.C."/>
        </authorList>
    </citation>
    <scope>NUCLEOTIDE SEQUENCE [LARGE SCALE GENOMIC DNA]</scope>
    <source>
        <strain evidence="8 9">ATCC 23134</strain>
    </source>
</reference>
<evidence type="ECO:0000313" key="9">
    <source>
        <dbReference type="Proteomes" id="UP000004095"/>
    </source>
</evidence>
<dbReference type="EMBL" id="AAWS01000044">
    <property type="protein sequence ID" value="EAY25711.1"/>
    <property type="molecule type" value="Genomic_DNA"/>
</dbReference>
<keyword evidence="9" id="KW-1185">Reference proteome</keyword>
<name>A1ZV55_MICM2</name>
<comment type="cofactor">
    <cofactor evidence="5">
        <name>[2Fe-2S] cluster</name>
        <dbReference type="ChEBI" id="CHEBI:190135"/>
    </cofactor>
</comment>
<dbReference type="Pfam" id="PF00355">
    <property type="entry name" value="Rieske"/>
    <property type="match status" value="1"/>
</dbReference>
<dbReference type="SUPFAM" id="SSF50022">
    <property type="entry name" value="ISP domain"/>
    <property type="match status" value="1"/>
</dbReference>
<gene>
    <name evidence="8" type="ORF">M23134_04885</name>
</gene>
<dbReference type="InterPro" id="IPR017941">
    <property type="entry name" value="Rieske_2Fe-2S"/>
</dbReference>
<keyword evidence="1" id="KW-0001">2Fe-2S</keyword>
<dbReference type="eggNOG" id="COG2146">
    <property type="taxonomic scope" value="Bacteria"/>
</dbReference>
<comment type="similarity">
    <text evidence="6">Belongs to the bacterial ring-hydroxylating dioxygenase ferredoxin component family.</text>
</comment>
<dbReference type="InterPro" id="IPR036922">
    <property type="entry name" value="Rieske_2Fe-2S_sf"/>
</dbReference>
<evidence type="ECO:0000256" key="6">
    <source>
        <dbReference type="ARBA" id="ARBA00038001"/>
    </source>
</evidence>
<evidence type="ECO:0000256" key="4">
    <source>
        <dbReference type="ARBA" id="ARBA00023014"/>
    </source>
</evidence>
<evidence type="ECO:0000256" key="1">
    <source>
        <dbReference type="ARBA" id="ARBA00022714"/>
    </source>
</evidence>
<dbReference type="PANTHER" id="PTHR21496">
    <property type="entry name" value="FERREDOXIN-RELATED"/>
    <property type="match status" value="1"/>
</dbReference>